<comment type="caution">
    <text evidence="5">The sequence shown here is derived from an EMBL/GenBank/DDBJ whole genome shotgun (WGS) entry which is preliminary data.</text>
</comment>
<dbReference type="RefSeq" id="WP_109761075.1">
    <property type="nucleotide sequence ID" value="NZ_CP034588.1"/>
</dbReference>
<evidence type="ECO:0000256" key="2">
    <source>
        <dbReference type="ARBA" id="ARBA00023169"/>
    </source>
</evidence>
<dbReference type="Proteomes" id="UP000245390">
    <property type="component" value="Unassembled WGS sequence"/>
</dbReference>
<keyword evidence="3" id="KW-1133">Transmembrane helix</keyword>
<accession>A0A316FWN3</accession>
<dbReference type="GO" id="GO:0016780">
    <property type="term" value="F:phosphotransferase activity, for other substituted phosphate groups"/>
    <property type="evidence" value="ECO:0007669"/>
    <property type="project" value="TreeGrafter"/>
</dbReference>
<name>A0A316FWN3_9RHOB</name>
<evidence type="ECO:0000259" key="4">
    <source>
        <dbReference type="Pfam" id="PF02397"/>
    </source>
</evidence>
<proteinExistence type="inferred from homology"/>
<organism evidence="5 6">
    <name type="scientific">Silicimonas algicola</name>
    <dbReference type="NCBI Taxonomy" id="1826607"/>
    <lineage>
        <taxon>Bacteria</taxon>
        <taxon>Pseudomonadati</taxon>
        <taxon>Pseudomonadota</taxon>
        <taxon>Alphaproteobacteria</taxon>
        <taxon>Rhodobacterales</taxon>
        <taxon>Paracoccaceae</taxon>
    </lineage>
</organism>
<dbReference type="OrthoDB" id="9808602at2"/>
<evidence type="ECO:0000256" key="1">
    <source>
        <dbReference type="ARBA" id="ARBA00006464"/>
    </source>
</evidence>
<dbReference type="InterPro" id="IPR003362">
    <property type="entry name" value="Bact_transf"/>
</dbReference>
<reference evidence="5 6" key="1">
    <citation type="submission" date="2018-05" db="EMBL/GenBank/DDBJ databases">
        <title>Genomic Encyclopedia of Type Strains, Phase IV (KMG-IV): sequencing the most valuable type-strain genomes for metagenomic binning, comparative biology and taxonomic classification.</title>
        <authorList>
            <person name="Goeker M."/>
        </authorList>
    </citation>
    <scope>NUCLEOTIDE SEQUENCE [LARGE SCALE GENOMIC DNA]</scope>
    <source>
        <strain evidence="5 6">DSM 103371</strain>
    </source>
</reference>
<keyword evidence="5" id="KW-0808">Transferase</keyword>
<protein>
    <submittedName>
        <fullName evidence="5">Lipopolysaccharide/colanic/teichoic acid biosynthesis glycosyltransferase</fullName>
    </submittedName>
</protein>
<dbReference type="EMBL" id="QGGV01000014">
    <property type="protein sequence ID" value="PWK53111.1"/>
    <property type="molecule type" value="Genomic_DNA"/>
</dbReference>
<evidence type="ECO:0000313" key="6">
    <source>
        <dbReference type="Proteomes" id="UP000245390"/>
    </source>
</evidence>
<dbReference type="AlphaFoldDB" id="A0A316FWN3"/>
<keyword evidence="3" id="KW-0812">Transmembrane</keyword>
<comment type="similarity">
    <text evidence="1">Belongs to the bacterial sugar transferase family.</text>
</comment>
<keyword evidence="6" id="KW-1185">Reference proteome</keyword>
<gene>
    <name evidence="5" type="ORF">C8D95_11413</name>
</gene>
<keyword evidence="2" id="KW-0270">Exopolysaccharide synthesis</keyword>
<feature type="domain" description="Bacterial sugar transferase" evidence="4">
    <location>
        <begin position="30"/>
        <end position="214"/>
    </location>
</feature>
<dbReference type="PANTHER" id="PTHR30576:SF0">
    <property type="entry name" value="UNDECAPRENYL-PHOSPHATE N-ACETYLGALACTOSAMINYL 1-PHOSPHATE TRANSFERASE-RELATED"/>
    <property type="match status" value="1"/>
</dbReference>
<evidence type="ECO:0000313" key="5">
    <source>
        <dbReference type="EMBL" id="PWK53111.1"/>
    </source>
</evidence>
<dbReference type="KEGG" id="salo:EF888_06235"/>
<dbReference type="Pfam" id="PF02397">
    <property type="entry name" value="Bac_transf"/>
    <property type="match status" value="1"/>
</dbReference>
<dbReference type="GO" id="GO:0000271">
    <property type="term" value="P:polysaccharide biosynthetic process"/>
    <property type="evidence" value="ECO:0007669"/>
    <property type="project" value="UniProtKB-KW"/>
</dbReference>
<sequence length="220" mass="25396">MYFRDFRKNPILAVASERRRNTAFERFFNKRLFDLILCPIGLLLTGFVGLLLMILNPAFNPGPLLYSQQRMGLNGDRFTMLKFRTMLPPEVVANARPATAPLEIERITPLGRILRRFRLDELPNFVNVWRGEMSVVGPRPDAWEHADLFWKTVPRYSERFRVRPGITGLAQVQGGYADCANAVRRKARLDSHYVNRACFALEVFIIWRTVVIFFSGFGAK</sequence>
<dbReference type="PANTHER" id="PTHR30576">
    <property type="entry name" value="COLANIC BIOSYNTHESIS UDP-GLUCOSE LIPID CARRIER TRANSFERASE"/>
    <property type="match status" value="1"/>
</dbReference>
<keyword evidence="3" id="KW-0472">Membrane</keyword>
<feature type="transmembrane region" description="Helical" evidence="3">
    <location>
        <begin position="32"/>
        <end position="55"/>
    </location>
</feature>
<evidence type="ECO:0000256" key="3">
    <source>
        <dbReference type="SAM" id="Phobius"/>
    </source>
</evidence>